<dbReference type="eggNOG" id="ENOG502QVP1">
    <property type="taxonomic scope" value="Eukaryota"/>
</dbReference>
<feature type="compositionally biased region" description="Acidic residues" evidence="1">
    <location>
        <begin position="57"/>
        <end position="70"/>
    </location>
</feature>
<reference evidence="3" key="1">
    <citation type="journal article" date="2013" name="Genome Announc.">
        <title>Draft genome sequence of the ascomycete Phaeoacremonium aleophilum strain UCR-PA7, a causal agent of the esca disease complex in grapevines.</title>
        <authorList>
            <person name="Blanco-Ulate B."/>
            <person name="Rolshausen P."/>
            <person name="Cantu D."/>
        </authorList>
    </citation>
    <scope>NUCLEOTIDE SEQUENCE [LARGE SCALE GENOMIC DNA]</scope>
    <source>
        <strain evidence="3">UCR-PA7</strain>
    </source>
</reference>
<feature type="region of interest" description="Disordered" evidence="1">
    <location>
        <begin position="248"/>
        <end position="299"/>
    </location>
</feature>
<feature type="region of interest" description="Disordered" evidence="1">
    <location>
        <begin position="35"/>
        <end position="150"/>
    </location>
</feature>
<evidence type="ECO:0000313" key="2">
    <source>
        <dbReference type="EMBL" id="EON98144.1"/>
    </source>
</evidence>
<evidence type="ECO:0000256" key="1">
    <source>
        <dbReference type="SAM" id="MobiDB-lite"/>
    </source>
</evidence>
<dbReference type="GO" id="GO:0005730">
    <property type="term" value="C:nucleolus"/>
    <property type="evidence" value="ECO:0007669"/>
    <property type="project" value="TreeGrafter"/>
</dbReference>
<dbReference type="GO" id="GO:0000462">
    <property type="term" value="P:maturation of SSU-rRNA from tricistronic rRNA transcript (SSU-rRNA, 5.8S rRNA, LSU-rRNA)"/>
    <property type="evidence" value="ECO:0007669"/>
    <property type="project" value="TreeGrafter"/>
</dbReference>
<feature type="region of interest" description="Disordered" evidence="1">
    <location>
        <begin position="165"/>
        <end position="184"/>
    </location>
</feature>
<dbReference type="RefSeq" id="XP_007917184.1">
    <property type="nucleotide sequence ID" value="XM_007918993.1"/>
</dbReference>
<dbReference type="OrthoDB" id="5556956at2759"/>
<sequence>MGTLLGKRKTRVPEKTSEAEIQDAEAIFRRHFEAQFKPLQVAESRKPARKSAREPEVEVDEDDSDSESADSEWGGISEDDEAEANAVEVIDHTSSRPTTTTSTMTKRELRAYLSSRPPSAFDDESSTQPKAKPPKAKDADPEDEDSATLLANDLALQRLIAESKILSSAAASPSADRAFAEGRTRRITTDMRLQALGSRDSVLAQKKMPMGIRKGIAGAAAAREEKRRREAKENGIILERAIGGGKNKAAGKRRRAGGLAVDMPGVGRMKGAELRLSQRDIRSMETPREKPGGKKRRRR</sequence>
<evidence type="ECO:0000313" key="3">
    <source>
        <dbReference type="Proteomes" id="UP000014074"/>
    </source>
</evidence>
<dbReference type="GeneID" id="19327113"/>
<name>R8BFT0_PHAM7</name>
<feature type="compositionally biased region" description="Low complexity" evidence="1">
    <location>
        <begin position="95"/>
        <end position="104"/>
    </location>
</feature>
<protein>
    <recommendedName>
        <fullName evidence="4">Protein FAF1</fullName>
    </recommendedName>
</protein>
<feature type="compositionally biased region" description="Basic and acidic residues" evidence="1">
    <location>
        <begin position="43"/>
        <end position="56"/>
    </location>
</feature>
<dbReference type="KEGG" id="tmn:UCRPA7_6455"/>
<dbReference type="PANTHER" id="PTHR28096">
    <property type="entry name" value="PROTEIN FAF1"/>
    <property type="match status" value="1"/>
</dbReference>
<dbReference type="AlphaFoldDB" id="R8BFT0"/>
<dbReference type="EMBL" id="KB933236">
    <property type="protein sequence ID" value="EON98144.1"/>
    <property type="molecule type" value="Genomic_DNA"/>
</dbReference>
<dbReference type="Pfam" id="PF15375">
    <property type="entry name" value="FSAF1"/>
    <property type="match status" value="1"/>
</dbReference>
<dbReference type="InterPro" id="IPR053030">
    <property type="entry name" value="Ribosomal_biogenesis_FAF1-like"/>
</dbReference>
<dbReference type="PANTHER" id="PTHR28096:SF1">
    <property type="entry name" value="PROTEIN FAF1"/>
    <property type="match status" value="1"/>
</dbReference>
<accession>R8BFT0</accession>
<gene>
    <name evidence="2" type="ORF">UCRPA7_6455</name>
</gene>
<keyword evidence="3" id="KW-1185">Reference proteome</keyword>
<dbReference type="Proteomes" id="UP000014074">
    <property type="component" value="Unassembled WGS sequence"/>
</dbReference>
<dbReference type="InterPro" id="IPR027973">
    <property type="entry name" value="FSAF1-like"/>
</dbReference>
<proteinExistence type="predicted"/>
<dbReference type="HOGENOM" id="CLU_054969_0_0_1"/>
<organism evidence="2 3">
    <name type="scientific">Phaeoacremonium minimum (strain UCR-PA7)</name>
    <name type="common">Esca disease fungus</name>
    <name type="synonym">Togninia minima</name>
    <dbReference type="NCBI Taxonomy" id="1286976"/>
    <lineage>
        <taxon>Eukaryota</taxon>
        <taxon>Fungi</taxon>
        <taxon>Dikarya</taxon>
        <taxon>Ascomycota</taxon>
        <taxon>Pezizomycotina</taxon>
        <taxon>Sordariomycetes</taxon>
        <taxon>Sordariomycetidae</taxon>
        <taxon>Togniniales</taxon>
        <taxon>Togniniaceae</taxon>
        <taxon>Phaeoacremonium</taxon>
    </lineage>
</organism>
<feature type="compositionally biased region" description="Basic and acidic residues" evidence="1">
    <location>
        <begin position="270"/>
        <end position="292"/>
    </location>
</feature>
<feature type="compositionally biased region" description="Low complexity" evidence="1">
    <location>
        <begin position="165"/>
        <end position="177"/>
    </location>
</feature>
<evidence type="ECO:0008006" key="4">
    <source>
        <dbReference type="Google" id="ProtNLM"/>
    </source>
</evidence>